<dbReference type="EMBL" id="WKKC01000038">
    <property type="protein sequence ID" value="MTE04055.1"/>
    <property type="molecule type" value="Genomic_DNA"/>
</dbReference>
<feature type="transmembrane region" description="Helical" evidence="1">
    <location>
        <begin position="7"/>
        <end position="27"/>
    </location>
</feature>
<reference evidence="4 7" key="3">
    <citation type="submission" date="2019-11" db="EMBL/GenBank/DDBJ databases">
        <title>Gastrointestinal microbiota of Peromyscus leucopus.</title>
        <authorList>
            <person name="Milovic A."/>
            <person name="Bassam K."/>
            <person name="Barbour A.G."/>
        </authorList>
    </citation>
    <scope>NUCLEOTIDE SEQUENCE [LARGE SCALE GENOMIC DNA]</scope>
    <source>
        <strain evidence="4 7">LL8</strain>
    </source>
</reference>
<dbReference type="RefSeq" id="WP_004897792.1">
    <property type="nucleotide sequence ID" value="NZ_CABIWE010000001.1"/>
</dbReference>
<dbReference type="Pfam" id="PF11457">
    <property type="entry name" value="DUF3021"/>
    <property type="match status" value="1"/>
</dbReference>
<proteinExistence type="predicted"/>
<organism evidence="4 7">
    <name type="scientific">Lactobacillus johnsonii</name>
    <dbReference type="NCBI Taxonomy" id="33959"/>
    <lineage>
        <taxon>Bacteria</taxon>
        <taxon>Bacillati</taxon>
        <taxon>Bacillota</taxon>
        <taxon>Bacilli</taxon>
        <taxon>Lactobacillales</taxon>
        <taxon>Lactobacillaceae</taxon>
        <taxon>Lactobacillus</taxon>
    </lineage>
</organism>
<accession>A0A9X5AM73</accession>
<evidence type="ECO:0000313" key="7">
    <source>
        <dbReference type="Proteomes" id="UP000488295"/>
    </source>
</evidence>
<dbReference type="AlphaFoldDB" id="A0A9X5AM73"/>
<sequence length="143" mass="16696">MKKVVQLLVSGLIGIGIGMTWIVVQILLQSSWNNLANSTLKISDFLFWILESFLIGIFFYLAGWIFNNDSWSLRKQIIINFFVCLTAWLVFNFFVDGLTVMEKQLAIIIGNFILMYALAYGVYFFHLWNEVRQINIQLKKNKE</sequence>
<evidence type="ECO:0000313" key="2">
    <source>
        <dbReference type="EMBL" id="AOG26053.1"/>
    </source>
</evidence>
<dbReference type="Proteomes" id="UP000488295">
    <property type="component" value="Unassembled WGS sequence"/>
</dbReference>
<dbReference type="EMBL" id="CP016400">
    <property type="protein sequence ID" value="AOG26053.1"/>
    <property type="molecule type" value="Genomic_DNA"/>
</dbReference>
<reference evidence="2 5" key="1">
    <citation type="submission" date="2016-07" db="EMBL/GenBank/DDBJ databases">
        <title>Genome sequencing project for further understanding the molecular mechanisms of preventing non-alcoholic fatty liver disease.</title>
        <authorList>
            <person name="Wang H."/>
        </authorList>
    </citation>
    <scope>NUCLEOTIDE SEQUENCE [LARGE SCALE GENOMIC DNA]</scope>
    <source>
        <strain evidence="2 5">BS15</strain>
    </source>
</reference>
<feature type="transmembrane region" description="Helical" evidence="1">
    <location>
        <begin position="107"/>
        <end position="128"/>
    </location>
</feature>
<evidence type="ECO:0000256" key="1">
    <source>
        <dbReference type="SAM" id="Phobius"/>
    </source>
</evidence>
<reference evidence="3 6" key="2">
    <citation type="submission" date="2018-10" db="EMBL/GenBank/DDBJ databases">
        <title>Complete genome sequencing of Lactobacillus johnsonii ZLJ010.</title>
        <authorList>
            <person name="Zhang W."/>
            <person name="Ji H."/>
            <person name="Wang J."/>
            <person name="Zhang D."/>
            <person name="Liu H."/>
            <person name="Wang S."/>
            <person name="Wang Y."/>
        </authorList>
    </citation>
    <scope>NUCLEOTIDE SEQUENCE [LARGE SCALE GENOMIC DNA]</scope>
    <source>
        <strain evidence="3 6">ZLJ010</strain>
    </source>
</reference>
<keyword evidence="1" id="KW-0472">Membrane</keyword>
<dbReference type="Proteomes" id="UP000094691">
    <property type="component" value="Chromosome"/>
</dbReference>
<protein>
    <submittedName>
        <fullName evidence="3">DUF3021 domain-containing protein</fullName>
    </submittedName>
    <submittedName>
        <fullName evidence="4">DUF3021 family protein</fullName>
    </submittedName>
</protein>
<feature type="transmembrane region" description="Helical" evidence="1">
    <location>
        <begin position="47"/>
        <end position="66"/>
    </location>
</feature>
<dbReference type="GeneID" id="83570841"/>
<keyword evidence="1" id="KW-1133">Transmembrane helix</keyword>
<dbReference type="EMBL" id="CP032680">
    <property type="protein sequence ID" value="AZZ67992.1"/>
    <property type="molecule type" value="Genomic_DNA"/>
</dbReference>
<evidence type="ECO:0000313" key="3">
    <source>
        <dbReference type="EMBL" id="AZZ67992.1"/>
    </source>
</evidence>
<feature type="transmembrane region" description="Helical" evidence="1">
    <location>
        <begin position="78"/>
        <end position="95"/>
    </location>
</feature>
<gene>
    <name evidence="2" type="ORF">BBP16_03740</name>
    <name evidence="3" type="ORF">D7321_07715</name>
    <name evidence="4" type="ORF">GJU95_09815</name>
</gene>
<dbReference type="Proteomes" id="UP000283758">
    <property type="component" value="Chromosome"/>
</dbReference>
<evidence type="ECO:0000313" key="5">
    <source>
        <dbReference type="Proteomes" id="UP000094691"/>
    </source>
</evidence>
<keyword evidence="1" id="KW-0812">Transmembrane</keyword>
<dbReference type="InterPro" id="IPR021560">
    <property type="entry name" value="DUF3021"/>
</dbReference>
<evidence type="ECO:0000313" key="6">
    <source>
        <dbReference type="Proteomes" id="UP000283758"/>
    </source>
</evidence>
<name>A0A9X5AM73_LACJH</name>
<evidence type="ECO:0000313" key="4">
    <source>
        <dbReference type="EMBL" id="MTE04055.1"/>
    </source>
</evidence>